<evidence type="ECO:0000256" key="4">
    <source>
        <dbReference type="ARBA" id="ARBA00022989"/>
    </source>
</evidence>
<name>A0A7J3SMD9_9CREN</name>
<keyword evidence="3 6" id="KW-0812">Transmembrane</keyword>
<keyword evidence="4 6" id="KW-1133">Transmembrane helix</keyword>
<gene>
    <name evidence="7" type="ORF">ENW83_04780</name>
</gene>
<evidence type="ECO:0000313" key="7">
    <source>
        <dbReference type="EMBL" id="HGZ60503.1"/>
    </source>
</evidence>
<feature type="transmembrane region" description="Helical" evidence="6">
    <location>
        <begin position="63"/>
        <end position="84"/>
    </location>
</feature>
<comment type="subcellular location">
    <subcellularLocation>
        <location evidence="1">Cell membrane</location>
        <topology evidence="1">Multi-pass membrane protein</topology>
    </subcellularLocation>
</comment>
<dbReference type="CDD" id="cd06580">
    <property type="entry name" value="TM_PBP1_transp_TpRbsC_like"/>
    <property type="match status" value="1"/>
</dbReference>
<organism evidence="7">
    <name type="scientific">Fervidicoccus fontis</name>
    <dbReference type="NCBI Taxonomy" id="683846"/>
    <lineage>
        <taxon>Archaea</taxon>
        <taxon>Thermoproteota</taxon>
        <taxon>Thermoprotei</taxon>
        <taxon>Fervidicoccales</taxon>
        <taxon>Fervidicoccaceae</taxon>
        <taxon>Fervidicoccus</taxon>
    </lineage>
</organism>
<dbReference type="GO" id="GO:0005886">
    <property type="term" value="C:plasma membrane"/>
    <property type="evidence" value="ECO:0007669"/>
    <property type="project" value="UniProtKB-SubCell"/>
</dbReference>
<dbReference type="PANTHER" id="PTHR43370">
    <property type="entry name" value="SUGAR ABC TRANSPORTER INTEGRAL MEMBRANE PROTEIN-RELATED"/>
    <property type="match status" value="1"/>
</dbReference>
<evidence type="ECO:0000256" key="6">
    <source>
        <dbReference type="SAM" id="Phobius"/>
    </source>
</evidence>
<evidence type="ECO:0000256" key="5">
    <source>
        <dbReference type="ARBA" id="ARBA00023136"/>
    </source>
</evidence>
<feature type="transmembrane region" description="Helical" evidence="6">
    <location>
        <begin position="186"/>
        <end position="213"/>
    </location>
</feature>
<dbReference type="InterPro" id="IPR001851">
    <property type="entry name" value="ABC_transp_permease"/>
</dbReference>
<accession>A0A7J3SMD9</accession>
<keyword evidence="5 6" id="KW-0472">Membrane</keyword>
<feature type="transmembrane region" description="Helical" evidence="6">
    <location>
        <begin position="6"/>
        <end position="23"/>
    </location>
</feature>
<keyword evidence="2" id="KW-1003">Cell membrane</keyword>
<sequence length="311" mass="34051">MNYAELTSLLGYILVLMVPYSLASMGIMVGGRVGVFNVSTEGVMLSGASAAFLVTYFSGSYTLGILSGIGVGLLIGLMMTFFANKLKIDQFIVGILLYIFATGFGSLLYKEIIGITLYPPRVNLLPRIKIPLLSQIPYLGPILFNQDAIVYITILIALLLYYLLFKTSFGLKIRSIGENPRAADALGINVFLMRHIFTLIGSALMGMAGAYLALGFTGIYTNTIVSGRGWISIAITIFGRWNPLWILVGALLFAGVEVLVYTLQAMEVSMPYQVLMMLPFIITLLILIYTSRKAEMPAALGKPYDRESIEE</sequence>
<feature type="transmembrane region" description="Helical" evidence="6">
    <location>
        <begin position="245"/>
        <end position="264"/>
    </location>
</feature>
<proteinExistence type="predicted"/>
<feature type="transmembrane region" description="Helical" evidence="6">
    <location>
        <begin position="91"/>
        <end position="109"/>
    </location>
</feature>
<dbReference type="EMBL" id="DTLS01000138">
    <property type="protein sequence ID" value="HGZ60503.1"/>
    <property type="molecule type" value="Genomic_DNA"/>
</dbReference>
<dbReference type="PANTHER" id="PTHR43370:SF2">
    <property type="entry name" value="ABC TRANSPORTER PERMEASE PROTEIN"/>
    <property type="match status" value="1"/>
</dbReference>
<protein>
    <submittedName>
        <fullName evidence="7">ABC transporter permease</fullName>
    </submittedName>
</protein>
<evidence type="ECO:0000256" key="2">
    <source>
        <dbReference type="ARBA" id="ARBA00022475"/>
    </source>
</evidence>
<dbReference type="GO" id="GO:0022857">
    <property type="term" value="F:transmembrane transporter activity"/>
    <property type="evidence" value="ECO:0007669"/>
    <property type="project" value="InterPro"/>
</dbReference>
<dbReference type="Pfam" id="PF02653">
    <property type="entry name" value="BPD_transp_2"/>
    <property type="match status" value="1"/>
</dbReference>
<feature type="transmembrane region" description="Helical" evidence="6">
    <location>
        <begin position="270"/>
        <end position="289"/>
    </location>
</feature>
<reference evidence="7" key="1">
    <citation type="journal article" date="2020" name="mSystems">
        <title>Genome- and Community-Level Interaction Insights into Carbon Utilization and Element Cycling Functions of Hydrothermarchaeota in Hydrothermal Sediment.</title>
        <authorList>
            <person name="Zhou Z."/>
            <person name="Liu Y."/>
            <person name="Xu W."/>
            <person name="Pan J."/>
            <person name="Luo Z.H."/>
            <person name="Li M."/>
        </authorList>
    </citation>
    <scope>NUCLEOTIDE SEQUENCE [LARGE SCALE GENOMIC DNA]</scope>
    <source>
        <strain evidence="7">SpSt-885</strain>
    </source>
</reference>
<comment type="caution">
    <text evidence="7">The sequence shown here is derived from an EMBL/GenBank/DDBJ whole genome shotgun (WGS) entry which is preliminary data.</text>
</comment>
<evidence type="ECO:0000256" key="1">
    <source>
        <dbReference type="ARBA" id="ARBA00004651"/>
    </source>
</evidence>
<evidence type="ECO:0000256" key="3">
    <source>
        <dbReference type="ARBA" id="ARBA00022692"/>
    </source>
</evidence>
<feature type="transmembrane region" description="Helical" evidence="6">
    <location>
        <begin position="148"/>
        <end position="165"/>
    </location>
</feature>
<dbReference type="AlphaFoldDB" id="A0A7J3SMD9"/>